<protein>
    <recommendedName>
        <fullName evidence="3">DUF155 domain-containing protein</fullName>
    </recommendedName>
</protein>
<keyword evidence="2" id="KW-1185">Reference proteome</keyword>
<dbReference type="STRING" id="490188.SAMN04488068_2289"/>
<gene>
    <name evidence="1" type="ORF">SAMN04488068_2289</name>
</gene>
<dbReference type="EMBL" id="FQWZ01000005">
    <property type="protein sequence ID" value="SHH04791.1"/>
    <property type="molecule type" value="Genomic_DNA"/>
</dbReference>
<dbReference type="RefSeq" id="WP_072897676.1">
    <property type="nucleotide sequence ID" value="NZ_FQWZ01000005.1"/>
</dbReference>
<organism evidence="1 2">
    <name type="scientific">Hydrocarboniphaga daqingensis</name>
    <dbReference type="NCBI Taxonomy" id="490188"/>
    <lineage>
        <taxon>Bacteria</taxon>
        <taxon>Pseudomonadati</taxon>
        <taxon>Pseudomonadota</taxon>
        <taxon>Gammaproteobacteria</taxon>
        <taxon>Nevskiales</taxon>
        <taxon>Nevskiaceae</taxon>
        <taxon>Hydrocarboniphaga</taxon>
    </lineage>
</organism>
<evidence type="ECO:0000313" key="2">
    <source>
        <dbReference type="Proteomes" id="UP000199758"/>
    </source>
</evidence>
<reference evidence="1 2" key="1">
    <citation type="submission" date="2016-11" db="EMBL/GenBank/DDBJ databases">
        <authorList>
            <person name="Jaros S."/>
            <person name="Januszkiewicz K."/>
            <person name="Wedrychowicz H."/>
        </authorList>
    </citation>
    <scope>NUCLEOTIDE SEQUENCE [LARGE SCALE GENOMIC DNA]</scope>
    <source>
        <strain evidence="1 2">CGMCC 1.7049</strain>
    </source>
</reference>
<name>A0A1M5PT28_9GAMM</name>
<proteinExistence type="predicted"/>
<evidence type="ECO:0008006" key="3">
    <source>
        <dbReference type="Google" id="ProtNLM"/>
    </source>
</evidence>
<dbReference type="Proteomes" id="UP000199758">
    <property type="component" value="Unassembled WGS sequence"/>
</dbReference>
<dbReference type="AlphaFoldDB" id="A0A1M5PT28"/>
<dbReference type="OrthoDB" id="180075at2"/>
<accession>A0A1M5PT28</accession>
<evidence type="ECO:0000313" key="1">
    <source>
        <dbReference type="EMBL" id="SHH04791.1"/>
    </source>
</evidence>
<sequence length="382" mass="42359">MDTLELSSPSSTLRVESGAIVALRLFDVAYSIDLAAAESAWAHHSQGASSGRRSQLSGTPAKAIAFDVPPVLLPLPDVRLSLSIGDVDAQVSARLYDFGVIALAIRITVSGQTWSTFNEWLESVSQAIGVSAASSVWDQTLAHLMPRIDSALTRPNTSTIQEDYLLGIVHRWNEPLTSSQLLERVDLVPMLSGERRPLSDAARRDLMRQRYSYYDDDLVVLTWDRAFIYEPRGDSDVADVLEVANAQLLEMRYYDELLDDELPRMNDLVDATRGSIGILAPRRFAHLARRLYTLVAEVTELTEKVDNALQVTEDVYLARIYSAALELFRVPTVSAAVDRKLSIIRDTYTALYNEASGARGELMELAIVILIVAEIVLALLRH</sequence>